<proteinExistence type="predicted"/>
<feature type="transmembrane region" description="Helical" evidence="1">
    <location>
        <begin position="109"/>
        <end position="130"/>
    </location>
</feature>
<name>A0ABT2CL66_9ACTN</name>
<keyword evidence="1" id="KW-0812">Transmembrane</keyword>
<protein>
    <recommendedName>
        <fullName evidence="4">Integral membrane protein</fullName>
    </recommendedName>
</protein>
<feature type="transmembrane region" description="Helical" evidence="1">
    <location>
        <begin position="76"/>
        <end position="97"/>
    </location>
</feature>
<accession>A0ABT2CL66</accession>
<reference evidence="2" key="1">
    <citation type="submission" date="2022-08" db="EMBL/GenBank/DDBJ databases">
        <authorList>
            <person name="Somphong A."/>
            <person name="Phongsopitanun W."/>
        </authorList>
    </citation>
    <scope>NUCLEOTIDE SEQUENCE</scope>
    <source>
        <strain evidence="2">LP05-1</strain>
    </source>
</reference>
<evidence type="ECO:0008006" key="4">
    <source>
        <dbReference type="Google" id="ProtNLM"/>
    </source>
</evidence>
<evidence type="ECO:0000313" key="3">
    <source>
        <dbReference type="Proteomes" id="UP001431313"/>
    </source>
</evidence>
<evidence type="ECO:0000313" key="2">
    <source>
        <dbReference type="EMBL" id="MCS0638154.1"/>
    </source>
</evidence>
<keyword evidence="1" id="KW-0472">Membrane</keyword>
<dbReference type="EMBL" id="JANUGQ010000019">
    <property type="protein sequence ID" value="MCS0638154.1"/>
    <property type="molecule type" value="Genomic_DNA"/>
</dbReference>
<dbReference type="Proteomes" id="UP001431313">
    <property type="component" value="Unassembled WGS sequence"/>
</dbReference>
<comment type="caution">
    <text evidence="2">The sequence shown here is derived from an EMBL/GenBank/DDBJ whole genome shotgun (WGS) entry which is preliminary data.</text>
</comment>
<feature type="transmembrane region" description="Helical" evidence="1">
    <location>
        <begin position="12"/>
        <end position="33"/>
    </location>
</feature>
<gene>
    <name evidence="2" type="ORF">NX801_21355</name>
</gene>
<keyword evidence="1" id="KW-1133">Transmembrane helix</keyword>
<sequence>MTVTWRSAVSYALIVVIGSWMTGAVVDLAWSAAAGDLGSWVSLRVANPLAHVFLAAATLTLILTRRCAAPLPVWRIRLIDGGAYLLVLLLWAGLAAWWEGAAVPVDDAFVTAGFALLTLQLPAAWLLSFWRSRHLRVVLARDGGDPTGARPADR</sequence>
<organism evidence="2 3">
    <name type="scientific">Streptomyces pyxinae</name>
    <dbReference type="NCBI Taxonomy" id="2970734"/>
    <lineage>
        <taxon>Bacteria</taxon>
        <taxon>Bacillati</taxon>
        <taxon>Actinomycetota</taxon>
        <taxon>Actinomycetes</taxon>
        <taxon>Kitasatosporales</taxon>
        <taxon>Streptomycetaceae</taxon>
        <taxon>Streptomyces</taxon>
    </lineage>
</organism>
<dbReference type="RefSeq" id="WP_258789421.1">
    <property type="nucleotide sequence ID" value="NZ_JANUGQ010000019.1"/>
</dbReference>
<feature type="transmembrane region" description="Helical" evidence="1">
    <location>
        <begin position="45"/>
        <end position="64"/>
    </location>
</feature>
<evidence type="ECO:0000256" key="1">
    <source>
        <dbReference type="SAM" id="Phobius"/>
    </source>
</evidence>
<keyword evidence="3" id="KW-1185">Reference proteome</keyword>